<proteinExistence type="predicted"/>
<protein>
    <recommendedName>
        <fullName evidence="3">Glycosyltransferase 2-like domain-containing protein</fullName>
    </recommendedName>
</protein>
<dbReference type="SUPFAM" id="SSF48452">
    <property type="entry name" value="TPR-like"/>
    <property type="match status" value="1"/>
</dbReference>
<sequence>MVIGAGTRILVALLLCLQGSRISSAMRLGVYHNIKEDIGLGWHDLKAIAEALNRTGHQAELLNAGSSLPVVTQDWEALQDYDSLLAQGRIAAEVADSAARAGVPVLRFMHEGFQPGDFQVNQERPAAFVFASEEDAQRFPYVEEAPRIILAPARIGSAKSTKAYAEMAKALVEAKAEGKAAQPSSAAVKSGQSKGGSGECVTGEGQHAKDIGLVMILKNENETIHETLASLRDHIDYWTIVDTGSTDGTQETIETAMAGVPGQLLSQEFVDFSTTRNWALRAHGNRTAYAFMLDADFKVRDGWRLRIMARRMARECARRSVVECGKGLTVWMKLGTTGFFSNRIFPTEGLGEPGAGWHYVYPVHEVPAHDQLAYLNTHAIHDVLKAPGIHVEALPFTHNKSPERWKNVDLRLLRAEKAKKPDDTRVTFYLGQTYDLLGDLESALATYQERIDMGGWLQEVFEAHLRRGKLLQKQLERESELDPMNNTALDPVPDLLKALKLYPERAEPYMGLSYNAEWMRDNWCHRDADPEVCKITQQVAAFDYARIAAEKADAGVPGGDTLFADLETYEYMAYEQLAITAWYVATEFEDAYDVGLEAAQTLAARFPGDTEKAGNVAWYETLRESVKLT</sequence>
<dbReference type="AlphaFoldDB" id="A0AAV1I4T9"/>
<reference evidence="4 5" key="1">
    <citation type="submission" date="2023-10" db="EMBL/GenBank/DDBJ databases">
        <authorList>
            <person name="Maclean D."/>
            <person name="Macfadyen A."/>
        </authorList>
    </citation>
    <scope>NUCLEOTIDE SEQUENCE [LARGE SCALE GENOMIC DNA]</scope>
</reference>
<feature type="domain" description="Glycosyltransferase 2-like" evidence="3">
    <location>
        <begin position="214"/>
        <end position="316"/>
    </location>
</feature>
<keyword evidence="5" id="KW-1185">Reference proteome</keyword>
<keyword evidence="2" id="KW-0732">Signal</keyword>
<evidence type="ECO:0000313" key="4">
    <source>
        <dbReference type="EMBL" id="CAK0780288.1"/>
    </source>
</evidence>
<evidence type="ECO:0000256" key="1">
    <source>
        <dbReference type="SAM" id="MobiDB-lite"/>
    </source>
</evidence>
<dbReference type="InterPro" id="IPR011990">
    <property type="entry name" value="TPR-like_helical_dom_sf"/>
</dbReference>
<dbReference type="Gene3D" id="1.25.40.10">
    <property type="entry name" value="Tetratricopeptide repeat domain"/>
    <property type="match status" value="1"/>
</dbReference>
<feature type="signal peptide" evidence="2">
    <location>
        <begin position="1"/>
        <end position="25"/>
    </location>
</feature>
<accession>A0AAV1I4T9</accession>
<feature type="compositionally biased region" description="Polar residues" evidence="1">
    <location>
        <begin position="182"/>
        <end position="192"/>
    </location>
</feature>
<dbReference type="PANTHER" id="PTHR43630:SF2">
    <property type="entry name" value="GLYCOSYLTRANSFERASE"/>
    <property type="match status" value="1"/>
</dbReference>
<dbReference type="Pfam" id="PF00535">
    <property type="entry name" value="Glycos_transf_2"/>
    <property type="match status" value="1"/>
</dbReference>
<organism evidence="4 5">
    <name type="scientific">Coccomyxa viridis</name>
    <dbReference type="NCBI Taxonomy" id="1274662"/>
    <lineage>
        <taxon>Eukaryota</taxon>
        <taxon>Viridiplantae</taxon>
        <taxon>Chlorophyta</taxon>
        <taxon>core chlorophytes</taxon>
        <taxon>Trebouxiophyceae</taxon>
        <taxon>Trebouxiophyceae incertae sedis</taxon>
        <taxon>Coccomyxaceae</taxon>
        <taxon>Coccomyxa</taxon>
    </lineage>
</organism>
<dbReference type="PANTHER" id="PTHR43630">
    <property type="entry name" value="POLY-BETA-1,6-N-ACETYL-D-GLUCOSAMINE SYNTHASE"/>
    <property type="match status" value="1"/>
</dbReference>
<name>A0AAV1I4T9_9CHLO</name>
<feature type="region of interest" description="Disordered" evidence="1">
    <location>
        <begin position="181"/>
        <end position="203"/>
    </location>
</feature>
<dbReference type="Proteomes" id="UP001314263">
    <property type="component" value="Unassembled WGS sequence"/>
</dbReference>
<evidence type="ECO:0000259" key="3">
    <source>
        <dbReference type="Pfam" id="PF00535"/>
    </source>
</evidence>
<gene>
    <name evidence="4" type="ORF">CVIRNUC_004999</name>
</gene>
<dbReference type="InterPro" id="IPR001173">
    <property type="entry name" value="Glyco_trans_2-like"/>
</dbReference>
<evidence type="ECO:0000256" key="2">
    <source>
        <dbReference type="SAM" id="SignalP"/>
    </source>
</evidence>
<dbReference type="SUPFAM" id="SSF53448">
    <property type="entry name" value="Nucleotide-diphospho-sugar transferases"/>
    <property type="match status" value="1"/>
</dbReference>
<dbReference type="EMBL" id="CAUYUE010000006">
    <property type="protein sequence ID" value="CAK0780288.1"/>
    <property type="molecule type" value="Genomic_DNA"/>
</dbReference>
<dbReference type="Gene3D" id="3.90.550.10">
    <property type="entry name" value="Spore Coat Polysaccharide Biosynthesis Protein SpsA, Chain A"/>
    <property type="match status" value="1"/>
</dbReference>
<dbReference type="InterPro" id="IPR029044">
    <property type="entry name" value="Nucleotide-diphossugar_trans"/>
</dbReference>
<evidence type="ECO:0000313" key="5">
    <source>
        <dbReference type="Proteomes" id="UP001314263"/>
    </source>
</evidence>
<feature type="chain" id="PRO_5043550264" description="Glycosyltransferase 2-like domain-containing protein" evidence="2">
    <location>
        <begin position="26"/>
        <end position="629"/>
    </location>
</feature>
<comment type="caution">
    <text evidence="4">The sequence shown here is derived from an EMBL/GenBank/DDBJ whole genome shotgun (WGS) entry which is preliminary data.</text>
</comment>